<feature type="domain" description="Protein kinase" evidence="5">
    <location>
        <begin position="224"/>
        <end position="491"/>
    </location>
</feature>
<keyword evidence="1" id="KW-0808">Transferase</keyword>
<dbReference type="InterPro" id="IPR050205">
    <property type="entry name" value="CDPK_Ser/Thr_kinases"/>
</dbReference>
<dbReference type="Gene3D" id="1.50.10.20">
    <property type="match status" value="1"/>
</dbReference>
<dbReference type="PRINTS" id="PR01950">
    <property type="entry name" value="LANCSUPER"/>
</dbReference>
<dbReference type="Gene3D" id="3.30.200.20">
    <property type="entry name" value="Phosphorylase Kinase, domain 1"/>
    <property type="match status" value="1"/>
</dbReference>
<dbReference type="Proteomes" id="UP000613974">
    <property type="component" value="Unassembled WGS sequence"/>
</dbReference>
<dbReference type="PANTHER" id="PTHR24349">
    <property type="entry name" value="SERINE/THREONINE-PROTEIN KINASE"/>
    <property type="match status" value="1"/>
</dbReference>
<dbReference type="GeneID" id="95594221"/>
<organism evidence="6 7">
    <name type="scientific">Streptomyces nojiriensis</name>
    <dbReference type="NCBI Taxonomy" id="66374"/>
    <lineage>
        <taxon>Bacteria</taxon>
        <taxon>Bacillati</taxon>
        <taxon>Actinomycetota</taxon>
        <taxon>Actinomycetes</taxon>
        <taxon>Kitasatosporales</taxon>
        <taxon>Streptomycetaceae</taxon>
        <taxon>Streptomyces</taxon>
    </lineage>
</organism>
<evidence type="ECO:0000256" key="1">
    <source>
        <dbReference type="ARBA" id="ARBA00022679"/>
    </source>
</evidence>
<evidence type="ECO:0000256" key="3">
    <source>
        <dbReference type="ARBA" id="ARBA00022777"/>
    </source>
</evidence>
<dbReference type="Pfam" id="PF25816">
    <property type="entry name" value="RamC_N"/>
    <property type="match status" value="1"/>
</dbReference>
<dbReference type="InterPro" id="IPR057929">
    <property type="entry name" value="RamC_N"/>
</dbReference>
<dbReference type="EMBL" id="BNEC01000003">
    <property type="protein sequence ID" value="GHI67906.1"/>
    <property type="molecule type" value="Genomic_DNA"/>
</dbReference>
<dbReference type="PROSITE" id="PS50011">
    <property type="entry name" value="PROTEIN_KINASE_DOM"/>
    <property type="match status" value="1"/>
</dbReference>
<dbReference type="SMART" id="SM01260">
    <property type="entry name" value="LANC_like"/>
    <property type="match status" value="1"/>
</dbReference>
<keyword evidence="4" id="KW-0067">ATP-binding</keyword>
<proteinExistence type="predicted"/>
<evidence type="ECO:0000313" key="6">
    <source>
        <dbReference type="EMBL" id="GHI67906.1"/>
    </source>
</evidence>
<accession>A0ABQ3SIE9</accession>
<protein>
    <recommendedName>
        <fullName evidence="5">Protein kinase domain-containing protein</fullName>
    </recommendedName>
</protein>
<gene>
    <name evidence="6" type="ORF">Snoj_18240</name>
</gene>
<reference evidence="7" key="1">
    <citation type="submission" date="2023-07" db="EMBL/GenBank/DDBJ databases">
        <title>Whole genome shotgun sequence of Streptomyces nojiriensis NBRC 13794.</title>
        <authorList>
            <person name="Komaki H."/>
            <person name="Tamura T."/>
        </authorList>
    </citation>
    <scope>NUCLEOTIDE SEQUENCE [LARGE SCALE GENOMIC DNA]</scope>
    <source>
        <strain evidence="7">NBRC 13794</strain>
    </source>
</reference>
<keyword evidence="3" id="KW-0418">Kinase</keyword>
<keyword evidence="2" id="KW-0547">Nucleotide-binding</keyword>
<dbReference type="SMART" id="SM00220">
    <property type="entry name" value="S_TKc"/>
    <property type="match status" value="1"/>
</dbReference>
<evidence type="ECO:0000256" key="2">
    <source>
        <dbReference type="ARBA" id="ARBA00022741"/>
    </source>
</evidence>
<keyword evidence="7" id="KW-1185">Reference proteome</keyword>
<dbReference type="Pfam" id="PF00069">
    <property type="entry name" value="Pkinase"/>
    <property type="match status" value="1"/>
</dbReference>
<dbReference type="Gene3D" id="1.10.510.10">
    <property type="entry name" value="Transferase(Phosphotransferase) domain 1"/>
    <property type="match status" value="1"/>
</dbReference>
<evidence type="ECO:0000256" key="4">
    <source>
        <dbReference type="ARBA" id="ARBA00022840"/>
    </source>
</evidence>
<dbReference type="NCBIfam" id="NF038150">
    <property type="entry name" value="lanthi_synth_IV"/>
    <property type="match status" value="1"/>
</dbReference>
<dbReference type="SUPFAM" id="SSF158745">
    <property type="entry name" value="LanC-like"/>
    <property type="match status" value="1"/>
</dbReference>
<dbReference type="RefSeq" id="WP_189745380.1">
    <property type="nucleotide sequence ID" value="NZ_BMRL01000017.1"/>
</dbReference>
<dbReference type="CDD" id="cd04791">
    <property type="entry name" value="LanC_SerThrkinase"/>
    <property type="match status" value="1"/>
</dbReference>
<evidence type="ECO:0000259" key="5">
    <source>
        <dbReference type="PROSITE" id="PS50011"/>
    </source>
</evidence>
<dbReference type="SUPFAM" id="SSF56112">
    <property type="entry name" value="Protein kinase-like (PK-like)"/>
    <property type="match status" value="1"/>
</dbReference>
<dbReference type="InterPro" id="IPR058053">
    <property type="entry name" value="RamC_C"/>
</dbReference>
<evidence type="ECO:0000313" key="7">
    <source>
        <dbReference type="Proteomes" id="UP000613974"/>
    </source>
</evidence>
<dbReference type="InterPro" id="IPR007822">
    <property type="entry name" value="LANC-like"/>
</dbReference>
<name>A0ABQ3SIE9_9ACTN</name>
<dbReference type="InterPro" id="IPR000719">
    <property type="entry name" value="Prot_kinase_dom"/>
</dbReference>
<sequence>MTTHPHPARPRDESADSLLLLDVARAVLSRSGGQRWTLQPTDAWCFARPPDPAGRRAHGWKLHVSATPLSAALVLARSAEVLVHRTASFKFAVDLERVVRLGDIWHDRGTGGKFITVYPDDDAHFGVLARELDVATAGLSGPRILSDRPVRPGSLVSFRYGQFGGDMILTDDGVLEPWMTGPDGSRIKDERTAGFVFPPWAAYPFPDEPGAPTTTAPVLLGGRFKVVRAVRHANKGGVYRALDERTGLDVIVKHARAHVGARLDGTDVRDRLRGEARMLERLAPLGISPGKVDLFEEQGDLFLVEELVPGQPLHLWQSARARDGGPGADEAVETVTRLLTLLRTVHEAGFVIRDFKPHNIMVTPAGDLRLIDTEYVIEPGQERAPAYTRGFAAPEVRALGLHASPAEAGRVAGPEADRFSLGVVLFSVLTDLDPRWAAGWTDDGRPQDAQPTLPLIALAHPPLAPFGELIDGLTRADPGARWTLPYALTWLAGPSGPSGMRAGAPETAAGAASPRVALPRYRPTAIDRLLDDGLAHLQRTMTPWRSTLWPAPEWNVPRSDPCNTWNGAAGVLATLTHAAQALGDATVRTTVAEAARWLDARLLGVDRLLPGLCFGRSGTAWALHDAARLLGDTAMAGRAITLAERLPTRWPSPDFTHGLSGAGTARLHLWRATADDSLLDAAFACADAVLGAADRADGDWTWPTSHDTDSVLAGAHTYGFAHGTAGVGTFLLTAAAAAEARGHAGDAGRFTAAAIGAGDTLVRAARVQDGRAAWPAEVGGKPQLRPATQWCNGPAGIGTFLVRLWSATGQRRFADLAEQAAAAAVGDPWRAIAGVCCGNAGTGHFLLDMADITGEARYRAQAEGIAAVIDAQHCTSDGLRLVADATSGSEYGNGAAGILDFLLRLRHGGARPWTVPWTASRAAEPSAEGPNP</sequence>
<dbReference type="Pfam" id="PF05147">
    <property type="entry name" value="LANC_like"/>
    <property type="match status" value="1"/>
</dbReference>
<comment type="caution">
    <text evidence="6">The sequence shown here is derived from an EMBL/GenBank/DDBJ whole genome shotgun (WGS) entry which is preliminary data.</text>
</comment>
<dbReference type="InterPro" id="IPR011009">
    <property type="entry name" value="Kinase-like_dom_sf"/>
</dbReference>